<organism evidence="1 3">
    <name type="scientific">Trichococcus ilyis</name>
    <dbReference type="NCBI Taxonomy" id="640938"/>
    <lineage>
        <taxon>Bacteria</taxon>
        <taxon>Bacillati</taxon>
        <taxon>Bacillota</taxon>
        <taxon>Bacilli</taxon>
        <taxon>Lactobacillales</taxon>
        <taxon>Carnobacteriaceae</taxon>
        <taxon>Trichococcus</taxon>
    </lineage>
</organism>
<dbReference type="EMBL" id="FJNB01000002">
    <property type="protein sequence ID" value="CZQ84557.1"/>
    <property type="molecule type" value="Genomic_DNA"/>
</dbReference>
<reference evidence="1 3" key="1">
    <citation type="submission" date="2016-02" db="EMBL/GenBank/DDBJ databases">
        <authorList>
            <person name="Wen L."/>
            <person name="He K."/>
            <person name="Yang H."/>
        </authorList>
    </citation>
    <scope>NUCLEOTIDE SEQUENCE [LARGE SCALE GENOMIC DNA]</scope>
    <source>
        <strain evidence="1">Trichococcus_R210</strain>
    </source>
</reference>
<evidence type="ECO:0000313" key="2">
    <source>
        <dbReference type="EMBL" id="SEJ60753.1"/>
    </source>
</evidence>
<evidence type="ECO:0000313" key="3">
    <source>
        <dbReference type="Proteomes" id="UP000076878"/>
    </source>
</evidence>
<dbReference type="EMBL" id="FNYT01000019">
    <property type="protein sequence ID" value="SEJ60753.1"/>
    <property type="molecule type" value="Genomic_DNA"/>
</dbReference>
<protein>
    <submittedName>
        <fullName evidence="1">Uncharacterized protein</fullName>
    </submittedName>
</protein>
<sequence>MNNALITIVLYTIKEQYVSEKAFYANQLGISPQSWDRWKKGEHGLKPENMQIISKLFTDYEWMLVQKVCRNAEILPEVAENPVREYQFLKYQVAKKWIATELADFKWYTTEETVHDSETHKPAITTLRLECNYDFWSYKDIIDLRLPSIIRHQIDSKKINLLEWINENTPDTIEKIIE</sequence>
<dbReference type="OrthoDB" id="2187056at2"/>
<reference evidence="2 4" key="2">
    <citation type="submission" date="2016-10" db="EMBL/GenBank/DDBJ databases">
        <authorList>
            <person name="Varghese N."/>
            <person name="Submissions S."/>
        </authorList>
    </citation>
    <scope>NUCLEOTIDE SEQUENCE [LARGE SCALE GENOMIC DNA]</scope>
    <source>
        <strain evidence="2 4">DSM 22150</strain>
    </source>
</reference>
<dbReference type="RefSeq" id="WP_068620974.1">
    <property type="nucleotide sequence ID" value="NZ_FJNB01000002.1"/>
</dbReference>
<dbReference type="AlphaFoldDB" id="A0A143YB82"/>
<proteinExistence type="predicted"/>
<evidence type="ECO:0000313" key="1">
    <source>
        <dbReference type="EMBL" id="CZQ84557.1"/>
    </source>
</evidence>
<dbReference type="Proteomes" id="UP000199280">
    <property type="component" value="Unassembled WGS sequence"/>
</dbReference>
<name>A0A143YB82_9LACT</name>
<dbReference type="Proteomes" id="UP000076878">
    <property type="component" value="Unassembled WGS sequence"/>
</dbReference>
<dbReference type="STRING" id="640938.TR210_369"/>
<gene>
    <name evidence="2" type="ORF">SAMN05216375_11917</name>
    <name evidence="1" type="ORF">TR210_369</name>
</gene>
<keyword evidence="4" id="KW-1185">Reference proteome</keyword>
<accession>A0A143YB82</accession>
<evidence type="ECO:0000313" key="4">
    <source>
        <dbReference type="Proteomes" id="UP000199280"/>
    </source>
</evidence>